<dbReference type="OrthoDB" id="9793353at2"/>
<reference evidence="9" key="2">
    <citation type="journal article" date="2017" name="Stand. Genomic Sci.">
        <title>Genome sequence of the sulfur-oxidizing Bathymodiolus thermophilus gill endosymbiont.</title>
        <authorList>
            <person name="Ponnudurai R."/>
            <person name="Sayavedra L."/>
            <person name="Kleiner M."/>
            <person name="Heiden S.E."/>
            <person name="Thurmer A."/>
            <person name="Felbeck H."/>
            <person name="Schluter R."/>
            <person name="Sievert S.M."/>
            <person name="Daniel R."/>
            <person name="Schweder T."/>
            <person name="Markert S."/>
        </authorList>
    </citation>
    <scope>NUCLEOTIDE SEQUENCE</scope>
    <source>
        <strain evidence="9">BAT/CrabSpa'14</strain>
    </source>
</reference>
<dbReference type="FunFam" id="3.30.70.330:FF:000001">
    <property type="entry name" value="50S ribosomal protein L23"/>
    <property type="match status" value="1"/>
</dbReference>
<evidence type="ECO:0000256" key="4">
    <source>
        <dbReference type="ARBA" id="ARBA00022980"/>
    </source>
</evidence>
<keyword evidence="3 6" id="KW-0694">RNA-binding</keyword>
<keyword evidence="2 6" id="KW-0699">rRNA-binding</keyword>
<dbReference type="Proteomes" id="UP000278334">
    <property type="component" value="Chromosome"/>
</dbReference>
<dbReference type="AlphaFoldDB" id="A0A1J5UFA8"/>
<dbReference type="GO" id="GO:0003735">
    <property type="term" value="F:structural constituent of ribosome"/>
    <property type="evidence" value="ECO:0007669"/>
    <property type="project" value="InterPro"/>
</dbReference>
<dbReference type="NCBIfam" id="NF004359">
    <property type="entry name" value="PRK05738.1-3"/>
    <property type="match status" value="1"/>
</dbReference>
<dbReference type="PANTHER" id="PTHR11620">
    <property type="entry name" value="60S RIBOSOMAL PROTEIN L23A"/>
    <property type="match status" value="1"/>
</dbReference>
<dbReference type="EMBL" id="MIQH01000608">
    <property type="protein sequence ID" value="OIR24597.1"/>
    <property type="molecule type" value="Genomic_DNA"/>
</dbReference>
<gene>
    <name evidence="6" type="primary">rplW</name>
    <name evidence="9" type="ORF">BGC33_11035</name>
    <name evidence="7" type="ORF">MS2017_1849</name>
    <name evidence="8" type="ORF">THERMOS_2041</name>
</gene>
<dbReference type="GO" id="GO:0019843">
    <property type="term" value="F:rRNA binding"/>
    <property type="evidence" value="ECO:0007669"/>
    <property type="project" value="UniProtKB-UniRule"/>
</dbReference>
<dbReference type="InterPro" id="IPR012677">
    <property type="entry name" value="Nucleotide-bd_a/b_plait_sf"/>
</dbReference>
<organism evidence="9 10">
    <name type="scientific">Bathymodiolus thermophilus thioautotrophic gill symbiont</name>
    <dbReference type="NCBI Taxonomy" id="2360"/>
    <lineage>
        <taxon>Bacteria</taxon>
        <taxon>Pseudomonadati</taxon>
        <taxon>Pseudomonadota</taxon>
        <taxon>Gammaproteobacteria</taxon>
        <taxon>sulfur-oxidizing symbionts</taxon>
    </lineage>
</organism>
<evidence type="ECO:0000313" key="8">
    <source>
        <dbReference type="EMBL" id="CAB5504892.1"/>
    </source>
</evidence>
<accession>A0A1J5UFA8</accession>
<dbReference type="EMBL" id="CAESAQ020000079">
    <property type="protein sequence ID" value="CAB5504892.1"/>
    <property type="molecule type" value="Genomic_DNA"/>
</dbReference>
<dbReference type="HAMAP" id="MF_01369_B">
    <property type="entry name" value="Ribosomal_uL23_B"/>
    <property type="match status" value="1"/>
</dbReference>
<dbReference type="Pfam" id="PF00276">
    <property type="entry name" value="Ribosomal_L23"/>
    <property type="match status" value="1"/>
</dbReference>
<evidence type="ECO:0000313" key="9">
    <source>
        <dbReference type="EMBL" id="OIR24597.1"/>
    </source>
</evidence>
<proteinExistence type="inferred from homology"/>
<keyword evidence="4 6" id="KW-0689">Ribosomal protein</keyword>
<reference evidence="8 12" key="4">
    <citation type="submission" date="2020-05" db="EMBL/GenBank/DDBJ databases">
        <authorList>
            <person name="Petersen J."/>
            <person name="Sayavedra L."/>
        </authorList>
    </citation>
    <scope>NUCLEOTIDE SEQUENCE [LARGE SCALE GENOMIC DNA]</scope>
    <source>
        <strain evidence="8">B thermophilus SOXS</strain>
    </source>
</reference>
<evidence type="ECO:0000313" key="7">
    <source>
        <dbReference type="EMBL" id="AYQ57522.1"/>
    </source>
</evidence>
<dbReference type="NCBIfam" id="NF004363">
    <property type="entry name" value="PRK05738.2-4"/>
    <property type="match status" value="1"/>
</dbReference>
<dbReference type="InterPro" id="IPR012678">
    <property type="entry name" value="Ribosomal_uL23/eL15/eS24_sf"/>
</dbReference>
<evidence type="ECO:0000256" key="2">
    <source>
        <dbReference type="ARBA" id="ARBA00022730"/>
    </source>
</evidence>
<evidence type="ECO:0000256" key="3">
    <source>
        <dbReference type="ARBA" id="ARBA00022884"/>
    </source>
</evidence>
<dbReference type="SUPFAM" id="SSF54189">
    <property type="entry name" value="Ribosomal proteins S24e, L23 and L15e"/>
    <property type="match status" value="1"/>
</dbReference>
<comment type="subunit">
    <text evidence="6">Part of the 50S ribosomal subunit. Contacts protein L29, and trigger factor when it is bound to the ribosome.</text>
</comment>
<evidence type="ECO:0000313" key="10">
    <source>
        <dbReference type="Proteomes" id="UP000182798"/>
    </source>
</evidence>
<dbReference type="Proteomes" id="UP000643672">
    <property type="component" value="Unassembled WGS sequence"/>
</dbReference>
<evidence type="ECO:0000313" key="11">
    <source>
        <dbReference type="Proteomes" id="UP000278334"/>
    </source>
</evidence>
<comment type="similarity">
    <text evidence="1 6">Belongs to the universal ribosomal protein uL23 family.</text>
</comment>
<sequence>MNQEKVLKTLLAPIVSEKTSLLSVQNQYAFKVRVDSNKKEIKAAVETLFGVTVENVTTSVVKGKKKVYKGKIGRRVNWKKAMVKVSEGQMIDVSAS</sequence>
<dbReference type="GO" id="GO:0005840">
    <property type="term" value="C:ribosome"/>
    <property type="evidence" value="ECO:0007669"/>
    <property type="project" value="UniProtKB-KW"/>
</dbReference>
<evidence type="ECO:0000256" key="6">
    <source>
        <dbReference type="HAMAP-Rule" id="MF_01369"/>
    </source>
</evidence>
<dbReference type="Gene3D" id="3.30.70.330">
    <property type="match status" value="1"/>
</dbReference>
<reference evidence="10" key="1">
    <citation type="submission" date="2016-09" db="EMBL/GenBank/DDBJ databases">
        <title>Genome Sequence of Bathymodiolus thermophilus sulfur-oxidizing gill endosymbiont.</title>
        <authorList>
            <person name="Ponnudurai R."/>
            <person name="Kleiner M."/>
            <person name="Sayavedra L."/>
            <person name="Thuermer A."/>
            <person name="Felbeck H."/>
            <person name="Schlueter R."/>
            <person name="Schweder T."/>
            <person name="Markert S."/>
        </authorList>
    </citation>
    <scope>NUCLEOTIDE SEQUENCE [LARGE SCALE GENOMIC DNA]</scope>
    <source>
        <strain evidence="10">BAT/CrabSpa'14</strain>
    </source>
</reference>
<protein>
    <recommendedName>
        <fullName evidence="6">Large ribosomal subunit protein uL23</fullName>
    </recommendedName>
</protein>
<dbReference type="RefSeq" id="WP_071564517.1">
    <property type="nucleotide sequence ID" value="NZ_CAESAQ020000079.1"/>
</dbReference>
<evidence type="ECO:0000313" key="12">
    <source>
        <dbReference type="Proteomes" id="UP000643672"/>
    </source>
</evidence>
<dbReference type="Proteomes" id="UP000182798">
    <property type="component" value="Unassembled WGS sequence"/>
</dbReference>
<dbReference type="GO" id="GO:1990904">
    <property type="term" value="C:ribonucleoprotein complex"/>
    <property type="evidence" value="ECO:0007669"/>
    <property type="project" value="UniProtKB-KW"/>
</dbReference>
<reference evidence="7 11" key="3">
    <citation type="submission" date="2017-11" db="EMBL/GenBank/DDBJ databases">
        <title>Genome sequence of the bacterial symbiont EPR9N from a vent mussel Bathymodiolus thermophilus.</title>
        <authorList>
            <person name="Won Y.-J."/>
        </authorList>
    </citation>
    <scope>NUCLEOTIDE SEQUENCE [LARGE SCALE GENOMIC DNA]</scope>
    <source>
        <strain evidence="7 11">EPR9N</strain>
    </source>
</reference>
<keyword evidence="12" id="KW-1185">Reference proteome</keyword>
<keyword evidence="5 6" id="KW-0687">Ribonucleoprotein</keyword>
<dbReference type="GO" id="GO:0006412">
    <property type="term" value="P:translation"/>
    <property type="evidence" value="ECO:0007669"/>
    <property type="project" value="UniProtKB-UniRule"/>
</dbReference>
<dbReference type="EMBL" id="CP024634">
    <property type="protein sequence ID" value="AYQ57522.1"/>
    <property type="molecule type" value="Genomic_DNA"/>
</dbReference>
<dbReference type="KEGG" id="bthg:MS2017_1849"/>
<comment type="function">
    <text evidence="6">One of the early assembly proteins it binds 23S rRNA. One of the proteins that surrounds the polypeptide exit tunnel on the outside of the ribosome. Forms the main docking site for trigger factor binding to the ribosome.</text>
</comment>
<name>A0A1J5UFA8_9GAMM</name>
<dbReference type="InterPro" id="IPR013025">
    <property type="entry name" value="Ribosomal_uL23-like"/>
</dbReference>
<evidence type="ECO:0000256" key="5">
    <source>
        <dbReference type="ARBA" id="ARBA00023274"/>
    </source>
</evidence>
<evidence type="ECO:0000256" key="1">
    <source>
        <dbReference type="ARBA" id="ARBA00006700"/>
    </source>
</evidence>